<feature type="transmembrane region" description="Helical" evidence="9">
    <location>
        <begin position="128"/>
        <end position="148"/>
    </location>
</feature>
<dbReference type="AlphaFoldDB" id="A0AAN7JL02"/>
<accession>A0AAN7JL02</accession>
<keyword evidence="6 9" id="KW-1133">Transmembrane helix</keyword>
<dbReference type="Proteomes" id="UP001345219">
    <property type="component" value="Chromosome 20"/>
</dbReference>
<dbReference type="PANTHER" id="PTHR33573">
    <property type="entry name" value="CASP-LIKE PROTEIN 4A4"/>
    <property type="match status" value="1"/>
</dbReference>
<dbReference type="PROSITE" id="PS50884">
    <property type="entry name" value="ZF_DOF_2"/>
    <property type="match status" value="1"/>
</dbReference>
<keyword evidence="8" id="KW-0479">Metal-binding</keyword>
<dbReference type="InterPro" id="IPR003851">
    <property type="entry name" value="Znf_Dof"/>
</dbReference>
<feature type="transmembrane region" description="Helical" evidence="9">
    <location>
        <begin position="283"/>
        <end position="303"/>
    </location>
</feature>
<evidence type="ECO:0000256" key="5">
    <source>
        <dbReference type="ARBA" id="ARBA00022692"/>
    </source>
</evidence>
<dbReference type="InterPro" id="IPR006702">
    <property type="entry name" value="CASP_dom"/>
</dbReference>
<feature type="transmembrane region" description="Helical" evidence="9">
    <location>
        <begin position="168"/>
        <end position="192"/>
    </location>
</feature>
<name>A0AAN7JL02_9MYRT</name>
<dbReference type="GO" id="GO:0003677">
    <property type="term" value="F:DNA binding"/>
    <property type="evidence" value="ECO:0007669"/>
    <property type="project" value="UniProtKB-UniRule"/>
</dbReference>
<comment type="subcellular location">
    <subcellularLocation>
        <location evidence="1">Cell membrane</location>
        <topology evidence="1">Multi-pass membrane protein</topology>
    </subcellularLocation>
    <subcellularLocation>
        <location evidence="8">Nucleus</location>
    </subcellularLocation>
</comment>
<dbReference type="Pfam" id="PF04535">
    <property type="entry name" value="CASP_dom"/>
    <property type="match status" value="1"/>
</dbReference>
<comment type="subunit">
    <text evidence="3">Homodimer and heterodimers.</text>
</comment>
<organism evidence="11 12">
    <name type="scientific">Trapa incisa</name>
    <dbReference type="NCBI Taxonomy" id="236973"/>
    <lineage>
        <taxon>Eukaryota</taxon>
        <taxon>Viridiplantae</taxon>
        <taxon>Streptophyta</taxon>
        <taxon>Embryophyta</taxon>
        <taxon>Tracheophyta</taxon>
        <taxon>Spermatophyta</taxon>
        <taxon>Magnoliopsida</taxon>
        <taxon>eudicotyledons</taxon>
        <taxon>Gunneridae</taxon>
        <taxon>Pentapetalae</taxon>
        <taxon>rosids</taxon>
        <taxon>malvids</taxon>
        <taxon>Myrtales</taxon>
        <taxon>Lythraceae</taxon>
        <taxon>Trapa</taxon>
    </lineage>
</organism>
<evidence type="ECO:0000256" key="2">
    <source>
        <dbReference type="ARBA" id="ARBA00007651"/>
    </source>
</evidence>
<evidence type="ECO:0000256" key="7">
    <source>
        <dbReference type="ARBA" id="ARBA00023136"/>
    </source>
</evidence>
<keyword evidence="8" id="KW-0862">Zinc</keyword>
<evidence type="ECO:0000256" key="3">
    <source>
        <dbReference type="ARBA" id="ARBA00011489"/>
    </source>
</evidence>
<feature type="domain" description="Dof-type" evidence="10">
    <location>
        <begin position="428"/>
        <end position="482"/>
    </location>
</feature>
<evidence type="ECO:0000313" key="12">
    <source>
        <dbReference type="Proteomes" id="UP001345219"/>
    </source>
</evidence>
<keyword evidence="7 9" id="KW-0472">Membrane</keyword>
<keyword evidence="12" id="KW-1185">Reference proteome</keyword>
<gene>
    <name evidence="11" type="ORF">SAY87_026345</name>
</gene>
<evidence type="ECO:0000256" key="6">
    <source>
        <dbReference type="ARBA" id="ARBA00022989"/>
    </source>
</evidence>
<reference evidence="11 12" key="1">
    <citation type="journal article" date="2023" name="Hortic Res">
        <title>Pangenome of water caltrop reveals structural variations and asymmetric subgenome divergence after allopolyploidization.</title>
        <authorList>
            <person name="Zhang X."/>
            <person name="Chen Y."/>
            <person name="Wang L."/>
            <person name="Yuan Y."/>
            <person name="Fang M."/>
            <person name="Shi L."/>
            <person name="Lu R."/>
            <person name="Comes H.P."/>
            <person name="Ma Y."/>
            <person name="Chen Y."/>
            <person name="Huang G."/>
            <person name="Zhou Y."/>
            <person name="Zheng Z."/>
            <person name="Qiu Y."/>
        </authorList>
    </citation>
    <scope>NUCLEOTIDE SEQUENCE [LARGE SCALE GENOMIC DNA]</scope>
    <source>
        <tissue evidence="11">Roots</tissue>
    </source>
</reference>
<keyword evidence="8" id="KW-0238">DNA-binding</keyword>
<evidence type="ECO:0000256" key="4">
    <source>
        <dbReference type="ARBA" id="ARBA00022475"/>
    </source>
</evidence>
<keyword evidence="8" id="KW-0539">Nucleus</keyword>
<sequence length="691" mass="75987">MLNAAISPIMEAKASMQLQAQSNYHNHSREHSAAAVNKPSWRNALSSGSLASLSAETSRDIVAIEKYSYCSPSPLHQLVRRDDGIPAAGGGNARAAARNAVSAEREDGKSAVEAILRRSKARDLMSRAALLARVLEAVICTSSFAVMAADKTEGWSGDSFDRYREYRFCLSVNVIGLLYSGFQVYAWVYHLMTGKHVIRSHLRDRIDFSMDQVLSYLLISASSAAATRVDEWVTIWGKDQFTQMASASIALAFLAFLAFAFSSLLSGYSLWTQDFMDTVATNLMECCACCLPFILWLLIIMSFSSDVYPPWMTLRDNDVYPPRVNGGRDGVGLKDNINPTDLNLDSSPFSIHPSSSISVSVIWPETEMSLTPLQVCMDSSHWLEGYDSLGGMDSSTSPSGDHHHHHHMLGCSRPIMERRLRPQHDQPLKCPRCESAHTKFCYYNNYSLTQPRYFCKTCRRYWTKGGTLRNIPVGGGCRKSKKAASSKKQMLDHPMLVHNQGSSSSSSSSRLNLHLSLPHDLQLTSPQFTGSLLETGPFPSMNNFLAGPNCSNTNLGRGNYDTMAGDNNPLEQVQLGVLGGGSFGDLSITDFGPSFHRLCSDYSIISSSTDGVHNFGEHFMDNNNSYQSAISMDVKPNPRLLSLDRQEDDSSEAGRSNINATFGDYSFNGMGSSWTGMVMNEYGSSTASPLV</sequence>
<dbReference type="Pfam" id="PF02701">
    <property type="entry name" value="Zn_ribbon_Dof"/>
    <property type="match status" value="1"/>
</dbReference>
<dbReference type="GO" id="GO:0008270">
    <property type="term" value="F:zinc ion binding"/>
    <property type="evidence" value="ECO:0007669"/>
    <property type="project" value="UniProtKB-KW"/>
</dbReference>
<dbReference type="GO" id="GO:0006355">
    <property type="term" value="P:regulation of DNA-templated transcription"/>
    <property type="evidence" value="ECO:0007669"/>
    <property type="project" value="InterPro"/>
</dbReference>
<keyword evidence="4" id="KW-1003">Cell membrane</keyword>
<feature type="transmembrane region" description="Helical" evidence="9">
    <location>
        <begin position="213"/>
        <end position="229"/>
    </location>
</feature>
<keyword evidence="8" id="KW-0863">Zinc-finger</keyword>
<protein>
    <recommendedName>
        <fullName evidence="10">Dof-type domain-containing protein</fullName>
    </recommendedName>
</protein>
<dbReference type="GO" id="GO:0005886">
    <property type="term" value="C:plasma membrane"/>
    <property type="evidence" value="ECO:0007669"/>
    <property type="project" value="UniProtKB-SubCell"/>
</dbReference>
<dbReference type="PROSITE" id="PS01361">
    <property type="entry name" value="ZF_DOF_1"/>
    <property type="match status" value="1"/>
</dbReference>
<evidence type="ECO:0000259" key="10">
    <source>
        <dbReference type="PROSITE" id="PS50884"/>
    </source>
</evidence>
<dbReference type="GO" id="GO:0005634">
    <property type="term" value="C:nucleus"/>
    <property type="evidence" value="ECO:0007669"/>
    <property type="project" value="UniProtKB-SubCell"/>
</dbReference>
<dbReference type="EMBL" id="JAXIOK010000020">
    <property type="protein sequence ID" value="KAK4747308.1"/>
    <property type="molecule type" value="Genomic_DNA"/>
</dbReference>
<proteinExistence type="inferred from homology"/>
<evidence type="ECO:0000256" key="1">
    <source>
        <dbReference type="ARBA" id="ARBA00004651"/>
    </source>
</evidence>
<evidence type="ECO:0000313" key="11">
    <source>
        <dbReference type="EMBL" id="KAK4747308.1"/>
    </source>
</evidence>
<evidence type="ECO:0000256" key="9">
    <source>
        <dbReference type="SAM" id="Phobius"/>
    </source>
</evidence>
<evidence type="ECO:0000256" key="8">
    <source>
        <dbReference type="PROSITE-ProRule" id="PRU00071"/>
    </source>
</evidence>
<comment type="similarity">
    <text evidence="2">Belongs to the Casparian strip membrane proteins (CASP) family.</text>
</comment>
<comment type="caution">
    <text evidence="11">The sequence shown here is derived from an EMBL/GenBank/DDBJ whole genome shotgun (WGS) entry which is preliminary data.</text>
</comment>
<dbReference type="PANTHER" id="PTHR33573:SF50">
    <property type="entry name" value="CASP-LIKE PROTEIN 4A3"/>
    <property type="match status" value="1"/>
</dbReference>
<keyword evidence="5 9" id="KW-0812">Transmembrane</keyword>
<feature type="transmembrane region" description="Helical" evidence="9">
    <location>
        <begin position="249"/>
        <end position="271"/>
    </location>
</feature>